<dbReference type="PROSITE" id="PS51257">
    <property type="entry name" value="PROKAR_LIPOPROTEIN"/>
    <property type="match status" value="1"/>
</dbReference>
<organism evidence="5 6">
    <name type="scientific">Frondihabitans sucicola</name>
    <dbReference type="NCBI Taxonomy" id="1268041"/>
    <lineage>
        <taxon>Bacteria</taxon>
        <taxon>Bacillati</taxon>
        <taxon>Actinomycetota</taxon>
        <taxon>Actinomycetes</taxon>
        <taxon>Micrococcales</taxon>
        <taxon>Microbacteriaceae</taxon>
        <taxon>Frondihabitans</taxon>
    </lineage>
</organism>
<sequence length="415" mass="44153">MRVAAVAASLLLVATGCTMSNDSAANAPAGTTTLKFWNYYTGTQLTWLQAQTKKFEKANPKIKVDLVQVVGSQQDQKLLASVATGNGPDVLINNIVVDNPTLVAGGVMKDMTSMWNSYQDKAQYPSTAAWKTNGKVYNLMSYTNLIGLYYNKDILKASGIDSPPTTLTEFQDDMAKVTAGGTYKALAESGAPTVEGAWLFAPQLLGLGVNYCNFSGKKVTTAFDRVAGWSKKGYIPLSTATWDQNTAWQQFMTGKYAFGLNGNWQLGNVKSAKFAYGTTEFPKPTDGTSTVYPGGEGIAIGAKSKHPAEAWKYIQSVFLSKDAAETSFAQTGSIPLRKDASDTQAIKTNTYVQPFLTAAQKTGTWPNNPKTADMQTSLGKAISSVISGQQSASAGAQSAIDTIKKAKASGGGTCK</sequence>
<evidence type="ECO:0000256" key="4">
    <source>
        <dbReference type="SAM" id="SignalP"/>
    </source>
</evidence>
<reference evidence="6" key="1">
    <citation type="journal article" date="2019" name="Int. J. Syst. Evol. Microbiol.">
        <title>The Global Catalogue of Microorganisms (GCM) 10K type strain sequencing project: providing services to taxonomists for standard genome sequencing and annotation.</title>
        <authorList>
            <consortium name="The Broad Institute Genomics Platform"/>
            <consortium name="The Broad Institute Genome Sequencing Center for Infectious Disease"/>
            <person name="Wu L."/>
            <person name="Ma J."/>
        </authorList>
    </citation>
    <scope>NUCLEOTIDE SEQUENCE [LARGE SCALE GENOMIC DNA]</scope>
    <source>
        <strain evidence="6">NBRC 108728</strain>
    </source>
</reference>
<feature type="chain" id="PRO_5045822104" evidence="4">
    <location>
        <begin position="25"/>
        <end position="415"/>
    </location>
</feature>
<evidence type="ECO:0000313" key="6">
    <source>
        <dbReference type="Proteomes" id="UP001321486"/>
    </source>
</evidence>
<keyword evidence="2" id="KW-0813">Transport</keyword>
<dbReference type="CDD" id="cd13585">
    <property type="entry name" value="PBP2_TMBP_like"/>
    <property type="match status" value="1"/>
</dbReference>
<evidence type="ECO:0000313" key="5">
    <source>
        <dbReference type="EMBL" id="BDZ48530.1"/>
    </source>
</evidence>
<keyword evidence="3 4" id="KW-0732">Signal</keyword>
<dbReference type="EMBL" id="AP027732">
    <property type="protein sequence ID" value="BDZ48530.1"/>
    <property type="molecule type" value="Genomic_DNA"/>
</dbReference>
<dbReference type="Pfam" id="PF13416">
    <property type="entry name" value="SBP_bac_8"/>
    <property type="match status" value="1"/>
</dbReference>
<dbReference type="InterPro" id="IPR006059">
    <property type="entry name" value="SBP"/>
</dbReference>
<protein>
    <submittedName>
        <fullName evidence="5">Sugar ABC transporter substrate-binding protein</fullName>
    </submittedName>
</protein>
<evidence type="ECO:0000256" key="1">
    <source>
        <dbReference type="ARBA" id="ARBA00008520"/>
    </source>
</evidence>
<feature type="signal peptide" evidence="4">
    <location>
        <begin position="1"/>
        <end position="24"/>
    </location>
</feature>
<dbReference type="SUPFAM" id="SSF53850">
    <property type="entry name" value="Periplasmic binding protein-like II"/>
    <property type="match status" value="1"/>
</dbReference>
<evidence type="ECO:0000256" key="3">
    <source>
        <dbReference type="ARBA" id="ARBA00022729"/>
    </source>
</evidence>
<proteinExistence type="inferred from homology"/>
<dbReference type="PANTHER" id="PTHR30061:SF50">
    <property type="entry name" value="MALTOSE_MALTODEXTRIN-BINDING PERIPLASMIC PROTEIN"/>
    <property type="match status" value="1"/>
</dbReference>
<gene>
    <name evidence="5" type="ORF">GCM10025867_07710</name>
</gene>
<evidence type="ECO:0000256" key="2">
    <source>
        <dbReference type="ARBA" id="ARBA00022448"/>
    </source>
</evidence>
<dbReference type="Gene3D" id="3.40.190.10">
    <property type="entry name" value="Periplasmic binding protein-like II"/>
    <property type="match status" value="1"/>
</dbReference>
<dbReference type="Proteomes" id="UP001321486">
    <property type="component" value="Chromosome"/>
</dbReference>
<name>A0ABM8GJH2_9MICO</name>
<dbReference type="PANTHER" id="PTHR30061">
    <property type="entry name" value="MALTOSE-BINDING PERIPLASMIC PROTEIN"/>
    <property type="match status" value="1"/>
</dbReference>
<keyword evidence="6" id="KW-1185">Reference proteome</keyword>
<comment type="similarity">
    <text evidence="1">Belongs to the bacterial solute-binding protein 1 family.</text>
</comment>
<accession>A0ABM8GJH2</accession>